<dbReference type="EMBL" id="WWVF01000037">
    <property type="protein sequence ID" value="MZS90430.1"/>
    <property type="molecule type" value="Genomic_DNA"/>
</dbReference>
<proteinExistence type="predicted"/>
<evidence type="ECO:0000256" key="2">
    <source>
        <dbReference type="ARBA" id="ARBA00022643"/>
    </source>
</evidence>
<dbReference type="RefSeq" id="WP_161276801.1">
    <property type="nucleotide sequence ID" value="NZ_WWUZ01000037.1"/>
</dbReference>
<name>A0A6L8XXK7_9FIRM</name>
<keyword evidence="1" id="KW-0285">Flavoprotein</keyword>
<evidence type="ECO:0000313" key="4">
    <source>
        <dbReference type="EMBL" id="MZS90430.1"/>
    </source>
</evidence>
<accession>A0A6L8XXK7</accession>
<dbReference type="SUPFAM" id="SSF52218">
    <property type="entry name" value="Flavoproteins"/>
    <property type="match status" value="1"/>
</dbReference>
<keyword evidence="2" id="KW-0288">FMN</keyword>
<dbReference type="InterPro" id="IPR051796">
    <property type="entry name" value="ISF_SsuE-like"/>
</dbReference>
<evidence type="ECO:0000313" key="5">
    <source>
        <dbReference type="Proteomes" id="UP000477156"/>
    </source>
</evidence>
<dbReference type="Pfam" id="PF03358">
    <property type="entry name" value="FMN_red"/>
    <property type="match status" value="1"/>
</dbReference>
<dbReference type="AlphaFoldDB" id="A0A6L8XXK7"/>
<sequence>EFVEKAKTADGFVFATPVYFAHPSGRIYDFLDRVFYSAGGYDAFKFKPGAAVAVARRGGTTAALDGINKYFGIAQMPVAGSTYWNMVHGLYGEEAFQDEEGMQTMRNLARNMIWMMRCFKLGRESGILYPETETDACTNFIKRSDTLR</sequence>
<dbReference type="InterPro" id="IPR029039">
    <property type="entry name" value="Flavoprotein-like_sf"/>
</dbReference>
<evidence type="ECO:0000256" key="1">
    <source>
        <dbReference type="ARBA" id="ARBA00022630"/>
    </source>
</evidence>
<dbReference type="GO" id="GO:0016491">
    <property type="term" value="F:oxidoreductase activity"/>
    <property type="evidence" value="ECO:0007669"/>
    <property type="project" value="InterPro"/>
</dbReference>
<dbReference type="Gene3D" id="3.40.50.360">
    <property type="match status" value="1"/>
</dbReference>
<dbReference type="InterPro" id="IPR005025">
    <property type="entry name" value="FMN_Rdtase-like_dom"/>
</dbReference>
<dbReference type="PANTHER" id="PTHR43278">
    <property type="entry name" value="NAD(P)H-DEPENDENT FMN-CONTAINING OXIDOREDUCTASE YWQN-RELATED"/>
    <property type="match status" value="1"/>
</dbReference>
<dbReference type="Proteomes" id="UP000477156">
    <property type="component" value="Unassembled WGS sequence"/>
</dbReference>
<feature type="non-terminal residue" evidence="4">
    <location>
        <position position="1"/>
    </location>
</feature>
<reference evidence="4 5" key="1">
    <citation type="journal article" date="2019" name="Nat. Med.">
        <title>A library of human gut bacterial isolates paired with longitudinal multiomics data enables mechanistic microbiome research.</title>
        <authorList>
            <person name="Poyet M."/>
            <person name="Groussin M."/>
            <person name="Gibbons S.M."/>
            <person name="Avila-Pacheco J."/>
            <person name="Jiang X."/>
            <person name="Kearney S.M."/>
            <person name="Perrotta A.R."/>
            <person name="Berdy B."/>
            <person name="Zhao S."/>
            <person name="Lieberman T.D."/>
            <person name="Swanson P.K."/>
            <person name="Smith M."/>
            <person name="Roesemann S."/>
            <person name="Alexander J.E."/>
            <person name="Rich S.A."/>
            <person name="Livny J."/>
            <person name="Vlamakis H."/>
            <person name="Clish C."/>
            <person name="Bullock K."/>
            <person name="Deik A."/>
            <person name="Scott J."/>
            <person name="Pierce K.A."/>
            <person name="Xavier R.J."/>
            <person name="Alm E.J."/>
        </authorList>
    </citation>
    <scope>NUCLEOTIDE SEQUENCE [LARGE SCALE GENOMIC DNA]</scope>
    <source>
        <strain evidence="4 5">BIOML-A12</strain>
    </source>
</reference>
<comment type="caution">
    <text evidence="4">The sequence shown here is derived from an EMBL/GenBank/DDBJ whole genome shotgun (WGS) entry which is preliminary data.</text>
</comment>
<gene>
    <name evidence="4" type="ORF">GT712_15475</name>
</gene>
<organism evidence="4 5">
    <name type="scientific">Blautia wexlerae</name>
    <dbReference type="NCBI Taxonomy" id="418240"/>
    <lineage>
        <taxon>Bacteria</taxon>
        <taxon>Bacillati</taxon>
        <taxon>Bacillota</taxon>
        <taxon>Clostridia</taxon>
        <taxon>Lachnospirales</taxon>
        <taxon>Lachnospiraceae</taxon>
        <taxon>Blautia</taxon>
    </lineage>
</organism>
<evidence type="ECO:0000259" key="3">
    <source>
        <dbReference type="Pfam" id="PF03358"/>
    </source>
</evidence>
<dbReference type="PANTHER" id="PTHR43278:SF4">
    <property type="entry name" value="NAD(P)H-DEPENDENT FMN-CONTAINING OXIDOREDUCTASE YWQN-RELATED"/>
    <property type="match status" value="1"/>
</dbReference>
<protein>
    <submittedName>
        <fullName evidence="4">Flavodoxin family protein</fullName>
    </submittedName>
</protein>
<feature type="domain" description="NADPH-dependent FMN reductase-like" evidence="3">
    <location>
        <begin position="1"/>
        <end position="88"/>
    </location>
</feature>